<gene>
    <name evidence="2" type="ORF">BE21_19900</name>
</gene>
<accession>A0A150TWH1</accession>
<dbReference type="Proteomes" id="UP000075502">
    <property type="component" value="Unassembled WGS sequence"/>
</dbReference>
<sequence length="182" mass="19110">MAAGDAEAAYGACGAAEADRADPSETIQSPLPPGQLPDRPILCACGRAALRQGSASAARTGASTDQRTIDRHGLTTLDWSRTSPIWQGRALGIGRSPKTAPSALLTAKVLKKLLGVEDRRIEGLYGACGPGSRGGSREQSQLSPLHLAPICRDPGTVERWLRHGPDDARSLTDLTKLGKPCH</sequence>
<dbReference type="EMBL" id="JEME01000783">
    <property type="protein sequence ID" value="KYG09059.1"/>
    <property type="molecule type" value="Genomic_DNA"/>
</dbReference>
<evidence type="ECO:0000256" key="1">
    <source>
        <dbReference type="SAM" id="MobiDB-lite"/>
    </source>
</evidence>
<name>A0A150TWH1_SORCE</name>
<protein>
    <submittedName>
        <fullName evidence="2">Uncharacterized protein</fullName>
    </submittedName>
</protein>
<evidence type="ECO:0000313" key="2">
    <source>
        <dbReference type="EMBL" id="KYG09059.1"/>
    </source>
</evidence>
<feature type="region of interest" description="Disordered" evidence="1">
    <location>
        <begin position="13"/>
        <end position="35"/>
    </location>
</feature>
<comment type="caution">
    <text evidence="2">The sequence shown here is derived from an EMBL/GenBank/DDBJ whole genome shotgun (WGS) entry which is preliminary data.</text>
</comment>
<reference evidence="2 3" key="1">
    <citation type="submission" date="2014-02" db="EMBL/GenBank/DDBJ databases">
        <title>The small core and large imbalanced accessory genome model reveals a collaborative survival strategy of Sorangium cellulosum strains in nature.</title>
        <authorList>
            <person name="Han K."/>
            <person name="Peng R."/>
            <person name="Blom J."/>
            <person name="Li Y.-Z."/>
        </authorList>
    </citation>
    <scope>NUCLEOTIDE SEQUENCE [LARGE SCALE GENOMIC DNA]</scope>
    <source>
        <strain evidence="2 3">So0007-03</strain>
    </source>
</reference>
<dbReference type="AlphaFoldDB" id="A0A150TWH1"/>
<organism evidence="2 3">
    <name type="scientific">Sorangium cellulosum</name>
    <name type="common">Polyangium cellulosum</name>
    <dbReference type="NCBI Taxonomy" id="56"/>
    <lineage>
        <taxon>Bacteria</taxon>
        <taxon>Pseudomonadati</taxon>
        <taxon>Myxococcota</taxon>
        <taxon>Polyangia</taxon>
        <taxon>Polyangiales</taxon>
        <taxon>Polyangiaceae</taxon>
        <taxon>Sorangium</taxon>
    </lineage>
</organism>
<evidence type="ECO:0000313" key="3">
    <source>
        <dbReference type="Proteomes" id="UP000075502"/>
    </source>
</evidence>
<proteinExistence type="predicted"/>